<dbReference type="EMBL" id="NIHS01000011">
    <property type="protein sequence ID" value="PLT72737.1"/>
    <property type="molecule type" value="Genomic_DNA"/>
</dbReference>
<feature type="domain" description="Xaa-Pro dipeptidyl-peptidase C-terminal" evidence="2">
    <location>
        <begin position="327"/>
        <end position="596"/>
    </location>
</feature>
<sequence>MITIDKKAISPFSYNPEQEYVYPDISAYSLYIQSFDGTLLAVNVTLPVDPSNTVQKKFPVILIANRRSRKGPDDPEQALGESLVKFGYVFVSFELRGCGVSFGINDSFGSPEHCQDVIAVTEWISRQNWYNGKIGMLGCSNRAYIQLCTAAYNPQKINAVTPVVAVTDFYYQNYPNGVSAAPNWRYKKYDHMISKEEFLKNVLPVDSDPEGDMAYQAFTGFHFENNKDFFETLIIPNLQRDSKHPNYKGEQVFLTLPPFGKVDTFFSREDVKQHQFIGQLESGTLGQLAHFIDFGGSASLGPWTHFGACVCQSDFPNGSINVVEAYHKWYDSALKNISNGFCETPAISYYMFHADPGKEWRFSESWPPENEVRTRLYFDNKPSGTCASCNDGSLVPEKPVTSETVTYQVRDDICVFKDSNGESRYDRSNLFWDGDMTEDVDNKGLTFTSAPLFRMYNNEMAGCISVELWISCSANDVDLIIYAEEVRPDGTSHYIKDGVMRASHRTSAPNAAWEKMGATWHTSMTEDVEKCLSEGLNQPTLLKFAVDPIAYHFQPESRLRITVTCANNAAFQHYMYQNGFPVLTIYTGGEYASNISVPFLEPEYNTYKGTLGKNGEPATLYVFDKYCYLHSKINCEKFPNNNQFITKGGSVFLGDSEIEFTPCGLPEGIPHLPEPPSLSDTEHPFPAFRREFVATVNISSRKYALFVPGAKNLYLDIFKDAGKKNQPCIIYIHGYGSPYCALPEQLKLLHKNGYAIAAIDVRNYPPNKFPDYIQDAKGAIRYLRANAGKYGLDPNRFATYGFSLGGNTSLMLGLTGDDPKLEGTVGGNTEFSSRVQACAAGFAWSSLIDMGTDIAEEFKDKPDILNARVEMTDGAYSPSSEVIAFAGEGKGLGVLREYLNNGCTPENALYNKKLREAYDVSPVNAVNPSVPPIALFGGHGMDCINIAFKQSLRTFEALNNVDALVFLYGNTQGEYGEKPETLLAIKAFYDRHLLEKPSQHVISITGGNSSVVYDYVSYCLDEATILEPDGFWINEKDFTQYLPQEKNYEADAKDGKINLFSLSGNNIEKKYYEKYHTIIIKVREDCR</sequence>
<comment type="caution">
    <text evidence="3">The sequence shown here is derived from an EMBL/GenBank/DDBJ whole genome shotgun (WGS) entry which is preliminary data.</text>
</comment>
<evidence type="ECO:0000313" key="4">
    <source>
        <dbReference type="Proteomes" id="UP000234891"/>
    </source>
</evidence>
<dbReference type="Pfam" id="PF08530">
    <property type="entry name" value="PepX_C"/>
    <property type="match status" value="1"/>
</dbReference>
<dbReference type="InterPro" id="IPR005674">
    <property type="entry name" value="CocE/Ser_esterase"/>
</dbReference>
<dbReference type="RefSeq" id="WP_101870642.1">
    <property type="nucleotide sequence ID" value="NZ_NIHS01000011.1"/>
</dbReference>
<dbReference type="Gene3D" id="3.40.50.1820">
    <property type="entry name" value="alpha/beta hydrolase"/>
    <property type="match status" value="2"/>
</dbReference>
<dbReference type="SUPFAM" id="SSF49785">
    <property type="entry name" value="Galactose-binding domain-like"/>
    <property type="match status" value="1"/>
</dbReference>
<dbReference type="Proteomes" id="UP000234891">
    <property type="component" value="Unassembled WGS sequence"/>
</dbReference>
<dbReference type="NCBIfam" id="TIGR00976">
    <property type="entry name" value="CocE_NonD"/>
    <property type="match status" value="2"/>
</dbReference>
<organism evidence="3 4">
    <name type="scientific">Mediterraneibacter gnavus</name>
    <name type="common">Ruminococcus gnavus</name>
    <dbReference type="NCBI Taxonomy" id="33038"/>
    <lineage>
        <taxon>Bacteria</taxon>
        <taxon>Bacillati</taxon>
        <taxon>Bacillota</taxon>
        <taxon>Clostridia</taxon>
        <taxon>Lachnospirales</taxon>
        <taxon>Lachnospiraceae</taxon>
        <taxon>Mediterraneibacter</taxon>
    </lineage>
</organism>
<dbReference type="SUPFAM" id="SSF53474">
    <property type="entry name" value="alpha/beta-Hydrolases"/>
    <property type="match status" value="2"/>
</dbReference>
<dbReference type="PANTHER" id="PTHR48081">
    <property type="entry name" value="AB HYDROLASE SUPERFAMILY PROTEIN C4A8.06C"/>
    <property type="match status" value="1"/>
</dbReference>
<dbReference type="InterPro" id="IPR029058">
    <property type="entry name" value="AB_hydrolase_fold"/>
</dbReference>
<dbReference type="Pfam" id="PF20434">
    <property type="entry name" value="BD-FAE"/>
    <property type="match status" value="1"/>
</dbReference>
<dbReference type="Gene3D" id="2.60.120.260">
    <property type="entry name" value="Galactose-binding domain-like"/>
    <property type="match status" value="1"/>
</dbReference>
<gene>
    <name evidence="3" type="ORF">CDL26_08140</name>
</gene>
<evidence type="ECO:0000313" key="3">
    <source>
        <dbReference type="EMBL" id="PLT72737.1"/>
    </source>
</evidence>
<proteinExistence type="predicted"/>
<reference evidence="3 4" key="1">
    <citation type="journal article" date="2017" name="Genome Med.">
        <title>A novel Ruminococcus gnavus clade enriched in inflammatory bowel disease patients.</title>
        <authorList>
            <person name="Hall A.B."/>
            <person name="Yassour M."/>
            <person name="Sauk J."/>
            <person name="Garner A."/>
            <person name="Jiang X."/>
            <person name="Arthur T."/>
            <person name="Lagoudas G.K."/>
            <person name="Vatanen T."/>
            <person name="Fornelos N."/>
            <person name="Wilson R."/>
            <person name="Bertha M."/>
            <person name="Cohen M."/>
            <person name="Garber J."/>
            <person name="Khalili H."/>
            <person name="Gevers D."/>
            <person name="Ananthakrishnan A.N."/>
            <person name="Kugathasan S."/>
            <person name="Lander E.S."/>
            <person name="Blainey P."/>
            <person name="Vlamakis H."/>
            <person name="Xavier R.J."/>
            <person name="Huttenhower C."/>
        </authorList>
    </citation>
    <scope>NUCLEOTIDE SEQUENCE [LARGE SCALE GENOMIC DNA]</scope>
    <source>
        <strain evidence="3 4">RJX1124</strain>
    </source>
</reference>
<dbReference type="InterPro" id="IPR013736">
    <property type="entry name" value="Xaa-Pro_dipept_C"/>
</dbReference>
<dbReference type="AlphaFoldDB" id="A0A2N5PC58"/>
<keyword evidence="1" id="KW-0378">Hydrolase</keyword>
<protein>
    <recommendedName>
        <fullName evidence="2">Xaa-Pro dipeptidyl-peptidase C-terminal domain-containing protein</fullName>
    </recommendedName>
</protein>
<dbReference type="GO" id="GO:0008239">
    <property type="term" value="F:dipeptidyl-peptidase activity"/>
    <property type="evidence" value="ECO:0007669"/>
    <property type="project" value="InterPro"/>
</dbReference>
<dbReference type="InterPro" id="IPR050300">
    <property type="entry name" value="GDXG_lipolytic_enzyme"/>
</dbReference>
<name>A0A2N5PC58_MEDGN</name>
<dbReference type="InterPro" id="IPR049492">
    <property type="entry name" value="BD-FAE-like_dom"/>
</dbReference>
<dbReference type="InterPro" id="IPR008979">
    <property type="entry name" value="Galactose-bd-like_sf"/>
</dbReference>
<evidence type="ECO:0000259" key="2">
    <source>
        <dbReference type="SMART" id="SM00939"/>
    </source>
</evidence>
<evidence type="ECO:0000256" key="1">
    <source>
        <dbReference type="ARBA" id="ARBA00022801"/>
    </source>
</evidence>
<dbReference type="SMART" id="SM00939">
    <property type="entry name" value="PepX_C"/>
    <property type="match status" value="1"/>
</dbReference>
<accession>A0A2N5PC58</accession>
<dbReference type="Pfam" id="PF02129">
    <property type="entry name" value="Peptidase_S15"/>
    <property type="match status" value="1"/>
</dbReference>
<dbReference type="InterPro" id="IPR000383">
    <property type="entry name" value="Xaa-Pro-like_dom"/>
</dbReference>